<dbReference type="Proteomes" id="UP001152533">
    <property type="component" value="Unassembled WGS sequence"/>
</dbReference>
<dbReference type="EMBL" id="CAMGZC010000856">
    <property type="protein sequence ID" value="CAI0650380.1"/>
    <property type="molecule type" value="Genomic_DNA"/>
</dbReference>
<proteinExistence type="predicted"/>
<evidence type="ECO:0000313" key="3">
    <source>
        <dbReference type="Proteomes" id="UP001152533"/>
    </source>
</evidence>
<name>A0A9W4RZC1_9PEZI</name>
<keyword evidence="1" id="KW-0732">Signal</keyword>
<evidence type="ECO:0000313" key="2">
    <source>
        <dbReference type="EMBL" id="CAI0650380.1"/>
    </source>
</evidence>
<protein>
    <submittedName>
        <fullName evidence="2">Uncharacterized protein</fullName>
    </submittedName>
</protein>
<dbReference type="AlphaFoldDB" id="A0A9W4RZC1"/>
<feature type="signal peptide" evidence="1">
    <location>
        <begin position="1"/>
        <end position="17"/>
    </location>
</feature>
<feature type="chain" id="PRO_5040865692" evidence="1">
    <location>
        <begin position="18"/>
        <end position="100"/>
    </location>
</feature>
<keyword evidence="3" id="KW-1185">Reference proteome</keyword>
<comment type="caution">
    <text evidence="2">The sequence shown here is derived from an EMBL/GenBank/DDBJ whole genome shotgun (WGS) entry which is preliminary data.</text>
</comment>
<organism evidence="2 3">
    <name type="scientific">Colletotrichum noveboracense</name>
    <dbReference type="NCBI Taxonomy" id="2664923"/>
    <lineage>
        <taxon>Eukaryota</taxon>
        <taxon>Fungi</taxon>
        <taxon>Dikarya</taxon>
        <taxon>Ascomycota</taxon>
        <taxon>Pezizomycotina</taxon>
        <taxon>Sordariomycetes</taxon>
        <taxon>Hypocreomycetidae</taxon>
        <taxon>Glomerellales</taxon>
        <taxon>Glomerellaceae</taxon>
        <taxon>Colletotrichum</taxon>
        <taxon>Colletotrichum gloeosporioides species complex</taxon>
    </lineage>
</organism>
<reference evidence="2" key="1">
    <citation type="submission" date="2022-08" db="EMBL/GenBank/DDBJ databases">
        <authorList>
            <person name="Giroux E."/>
            <person name="Giroux E."/>
        </authorList>
    </citation>
    <scope>NUCLEOTIDE SEQUENCE</scope>
    <source>
        <strain evidence="2">H1091258</strain>
    </source>
</reference>
<evidence type="ECO:0000256" key="1">
    <source>
        <dbReference type="SAM" id="SignalP"/>
    </source>
</evidence>
<accession>A0A9W4RZC1</accession>
<gene>
    <name evidence="2" type="ORF">CGXH109_LOCUS95496</name>
</gene>
<sequence length="100" mass="10572">MHFIFLLFASIAAIAAAFTLPKDAADGFYVAYYNETGHEVHLKDLEMSSLDALVTSSPATPHIRGTTPLPQSGLAAPLPLPRSTIVDSGLEELYLALGGS</sequence>